<comment type="caution">
    <text evidence="1">The sequence shown here is derived from an EMBL/GenBank/DDBJ whole genome shotgun (WGS) entry which is preliminary data.</text>
</comment>
<reference evidence="1 2" key="1">
    <citation type="journal article" date="2019" name="Nat. Med.">
        <title>A library of human gut bacterial isolates paired with longitudinal multiomics data enables mechanistic microbiome research.</title>
        <authorList>
            <person name="Poyet M."/>
            <person name="Groussin M."/>
            <person name="Gibbons S.M."/>
            <person name="Avila-Pacheco J."/>
            <person name="Jiang X."/>
            <person name="Kearney S.M."/>
            <person name="Perrotta A.R."/>
            <person name="Berdy B."/>
            <person name="Zhao S."/>
            <person name="Lieberman T.D."/>
            <person name="Swanson P.K."/>
            <person name="Smith M."/>
            <person name="Roesemann S."/>
            <person name="Alexander J.E."/>
            <person name="Rich S.A."/>
            <person name="Livny J."/>
            <person name="Vlamakis H."/>
            <person name="Clish C."/>
            <person name="Bullock K."/>
            <person name="Deik A."/>
            <person name="Scott J."/>
            <person name="Pierce K.A."/>
            <person name="Xavier R.J."/>
            <person name="Alm E.J."/>
        </authorList>
    </citation>
    <scope>NUCLEOTIDE SEQUENCE [LARGE SCALE GENOMIC DNA]</scope>
    <source>
        <strain evidence="1 2">BIOML-A6</strain>
    </source>
</reference>
<accession>A0A4Q5E860</accession>
<protein>
    <submittedName>
        <fullName evidence="1">Uncharacterized protein</fullName>
    </submittedName>
</protein>
<name>A0A4Q5E860_BACUN</name>
<dbReference type="Proteomes" id="UP000431575">
    <property type="component" value="Unassembled WGS sequence"/>
</dbReference>
<gene>
    <name evidence="1" type="ORF">GAP41_12760</name>
</gene>
<dbReference type="Gene3D" id="3.30.2220.10">
    <property type="entry name" value="rbstp2171"/>
    <property type="match status" value="1"/>
</dbReference>
<evidence type="ECO:0000313" key="2">
    <source>
        <dbReference type="Proteomes" id="UP000431575"/>
    </source>
</evidence>
<dbReference type="EMBL" id="WCTM01000007">
    <property type="protein sequence ID" value="KAB4241829.1"/>
    <property type="molecule type" value="Genomic_DNA"/>
</dbReference>
<sequence length="117" mass="13431">MDEKMLTLKQESEIKEKALKLKEEKKLRKVYPMAVFGDTDCGEKEVYVAYMGEPTFPQFSKFMAASKKDEVMAMRTLARDCFLDGDRELVDNDSLFLFGLMGQLSELITTRQSVLVN</sequence>
<evidence type="ECO:0000313" key="1">
    <source>
        <dbReference type="EMBL" id="KAB4241829.1"/>
    </source>
</evidence>
<dbReference type="RefSeq" id="WP_130081365.1">
    <property type="nucleotide sequence ID" value="NZ_RCXX01000007.1"/>
</dbReference>
<organism evidence="1 2">
    <name type="scientific">Bacteroides uniformis</name>
    <dbReference type="NCBI Taxonomy" id="820"/>
    <lineage>
        <taxon>Bacteria</taxon>
        <taxon>Pseudomonadati</taxon>
        <taxon>Bacteroidota</taxon>
        <taxon>Bacteroidia</taxon>
        <taxon>Bacteroidales</taxon>
        <taxon>Bacteroidaceae</taxon>
        <taxon>Bacteroides</taxon>
    </lineage>
</organism>
<dbReference type="AlphaFoldDB" id="A0A4Q5E860"/>
<proteinExistence type="predicted"/>